<reference evidence="3" key="1">
    <citation type="submission" date="2016-06" db="EMBL/GenBank/DDBJ databases">
        <title>Parallel loss of symbiosis genes in relatives of nitrogen-fixing non-legume Parasponia.</title>
        <authorList>
            <person name="Van Velzen R."/>
            <person name="Holmer R."/>
            <person name="Bu F."/>
            <person name="Rutten L."/>
            <person name="Van Zeijl A."/>
            <person name="Liu W."/>
            <person name="Santuari L."/>
            <person name="Cao Q."/>
            <person name="Sharma T."/>
            <person name="Shen D."/>
            <person name="Roswanjaya Y."/>
            <person name="Wardhani T."/>
            <person name="Kalhor M.S."/>
            <person name="Jansen J."/>
            <person name="Van den Hoogen J."/>
            <person name="Gungor B."/>
            <person name="Hartog M."/>
            <person name="Hontelez J."/>
            <person name="Verver J."/>
            <person name="Yang W.-C."/>
            <person name="Schijlen E."/>
            <person name="Repin R."/>
            <person name="Schilthuizen M."/>
            <person name="Schranz E."/>
            <person name="Heidstra R."/>
            <person name="Miyata K."/>
            <person name="Fedorova E."/>
            <person name="Kohlen W."/>
            <person name="Bisseling T."/>
            <person name="Smit S."/>
            <person name="Geurts R."/>
        </authorList>
    </citation>
    <scope>NUCLEOTIDE SEQUENCE [LARGE SCALE GENOMIC DNA]</scope>
    <source>
        <strain evidence="3">cv. RG33-2</strain>
    </source>
</reference>
<keyword evidence="1" id="KW-0812">Transmembrane</keyword>
<evidence type="ECO:0000313" key="3">
    <source>
        <dbReference type="Proteomes" id="UP000237000"/>
    </source>
</evidence>
<evidence type="ECO:0008006" key="4">
    <source>
        <dbReference type="Google" id="ProtNLM"/>
    </source>
</evidence>
<keyword evidence="1" id="KW-0472">Membrane</keyword>
<keyword evidence="3" id="KW-1185">Reference proteome</keyword>
<gene>
    <name evidence="2" type="ORF">TorRG33x02_158300</name>
</gene>
<sequence>MGWNEDGFKTLIKDNLVNLTLMGKFCCSEADGGLDLSGFLIVVVLALAIMAVCMPPPPQRAVVAICRYRR</sequence>
<dbReference type="EMBL" id="JXTC01000107">
    <property type="protein sequence ID" value="PON88243.1"/>
    <property type="molecule type" value="Genomic_DNA"/>
</dbReference>
<proteinExistence type="predicted"/>
<dbReference type="AlphaFoldDB" id="A0A2P5ERS4"/>
<name>A0A2P5ERS4_TREOI</name>
<feature type="transmembrane region" description="Helical" evidence="1">
    <location>
        <begin position="36"/>
        <end position="54"/>
    </location>
</feature>
<protein>
    <recommendedName>
        <fullName evidence="4">Transmembrane protein</fullName>
    </recommendedName>
</protein>
<accession>A0A2P5ERS4</accession>
<evidence type="ECO:0000313" key="2">
    <source>
        <dbReference type="EMBL" id="PON88243.1"/>
    </source>
</evidence>
<organism evidence="2 3">
    <name type="scientific">Trema orientale</name>
    <name type="common">Charcoal tree</name>
    <name type="synonym">Celtis orientalis</name>
    <dbReference type="NCBI Taxonomy" id="63057"/>
    <lineage>
        <taxon>Eukaryota</taxon>
        <taxon>Viridiplantae</taxon>
        <taxon>Streptophyta</taxon>
        <taxon>Embryophyta</taxon>
        <taxon>Tracheophyta</taxon>
        <taxon>Spermatophyta</taxon>
        <taxon>Magnoliopsida</taxon>
        <taxon>eudicotyledons</taxon>
        <taxon>Gunneridae</taxon>
        <taxon>Pentapetalae</taxon>
        <taxon>rosids</taxon>
        <taxon>fabids</taxon>
        <taxon>Rosales</taxon>
        <taxon>Cannabaceae</taxon>
        <taxon>Trema</taxon>
    </lineage>
</organism>
<dbReference type="InParanoid" id="A0A2P5ERS4"/>
<comment type="caution">
    <text evidence="2">The sequence shown here is derived from an EMBL/GenBank/DDBJ whole genome shotgun (WGS) entry which is preliminary data.</text>
</comment>
<evidence type="ECO:0000256" key="1">
    <source>
        <dbReference type="SAM" id="Phobius"/>
    </source>
</evidence>
<dbReference type="Proteomes" id="UP000237000">
    <property type="component" value="Unassembled WGS sequence"/>
</dbReference>
<keyword evidence="1" id="KW-1133">Transmembrane helix</keyword>
<dbReference type="OrthoDB" id="10355857at2759"/>